<evidence type="ECO:0000313" key="9">
    <source>
        <dbReference type="EMBL" id="TCK06714.1"/>
    </source>
</evidence>
<dbReference type="PANTHER" id="PTHR12826">
    <property type="entry name" value="RIBONUCLEASE Y"/>
    <property type="match status" value="1"/>
</dbReference>
<dbReference type="GO" id="GO:0003723">
    <property type="term" value="F:RNA binding"/>
    <property type="evidence" value="ECO:0007669"/>
    <property type="project" value="UniProtKB-UniRule"/>
</dbReference>
<evidence type="ECO:0000256" key="2">
    <source>
        <dbReference type="ARBA" id="ARBA00022759"/>
    </source>
</evidence>
<name>A0A4R1GEQ2_9BACT</name>
<keyword evidence="4 5" id="KW-0694">RNA-binding</keyword>
<dbReference type="Pfam" id="PF01966">
    <property type="entry name" value="HD"/>
    <property type="match status" value="1"/>
</dbReference>
<dbReference type="GO" id="GO:0016787">
    <property type="term" value="F:hydrolase activity"/>
    <property type="evidence" value="ECO:0007669"/>
    <property type="project" value="UniProtKB-KW"/>
</dbReference>
<organism evidence="9 10">
    <name type="scientific">Phorcysia thermohydrogeniphila</name>
    <dbReference type="NCBI Taxonomy" id="936138"/>
    <lineage>
        <taxon>Bacteria</taxon>
        <taxon>Pseudomonadati</taxon>
        <taxon>Aquificota</taxon>
        <taxon>Aquificia</taxon>
        <taxon>Desulfurobacteriales</taxon>
        <taxon>Desulfurobacteriaceae</taxon>
        <taxon>Phorcysia</taxon>
    </lineage>
</organism>
<feature type="coiled-coil region" evidence="7">
    <location>
        <begin position="35"/>
        <end position="218"/>
    </location>
</feature>
<evidence type="ECO:0000256" key="3">
    <source>
        <dbReference type="ARBA" id="ARBA00022801"/>
    </source>
</evidence>
<dbReference type="RefSeq" id="WP_132525504.1">
    <property type="nucleotide sequence ID" value="NZ_SMFV01000001.1"/>
</dbReference>
<dbReference type="GO" id="GO:0006402">
    <property type="term" value="P:mRNA catabolic process"/>
    <property type="evidence" value="ECO:0007669"/>
    <property type="project" value="UniProtKB-UniRule"/>
</dbReference>
<feature type="domain" description="HD" evidence="8">
    <location>
        <begin position="373"/>
        <end position="466"/>
    </location>
</feature>
<sequence>MELILVAILAILSGLAAGYVVGIKKGHVEKEEIERKVKEEAKLEAEKIIERAKEEASELKRKAEELLKEAREKFEEMKKQAFLQAKEEVLKEKERLEEELREKRRELSELERRLLRREEFLDKRESSLDKREENLDKRAEFLEKLEAELEEKKAEVERLEAELLEKDMKVTQLLEEELKKLEEIAGMTKEEAREELMKRMEEEIKRDLAVRYKKMEEEFEQNLERKAKKILATTIQRLATDVVAETTVAVVDLPNNEMKGRIIGREGRNIRAFELATGVDLIIDDTPEAVTISSFDPVRREVARIALERLVADGRIHPARIEEVVEKVKQEIEQEIIAAAEEVLFELGIDNVHPELKKLLGKLKFRTSYGQNVLQHVREVAYLAGMIAAEIGADVQLAKRAGLFHDIGKAVTHEVEGSHSLIGADILKKYGEPEAVVNAAAAHHGEAEFTTIESVCAATADALSAARPGARRESLEAYIKRIEKLESIAESFPGVMKAFAIQAGREVRIMVEPDRITDEEAAFLAHQISRKIEEEVQYPGQIKITVIRETRAVDYAK</sequence>
<evidence type="ECO:0000259" key="8">
    <source>
        <dbReference type="PROSITE" id="PS51831"/>
    </source>
</evidence>
<dbReference type="SMART" id="SM00471">
    <property type="entry name" value="HDc"/>
    <property type="match status" value="1"/>
</dbReference>
<evidence type="ECO:0000256" key="6">
    <source>
        <dbReference type="NCBIfam" id="TIGR03319"/>
    </source>
</evidence>
<comment type="function">
    <text evidence="5">Endoribonuclease that initiates mRNA decay.</text>
</comment>
<keyword evidence="7" id="KW-0175">Coiled coil</keyword>
<accession>A0A4R1GEQ2</accession>
<dbReference type="NCBIfam" id="TIGR03319">
    <property type="entry name" value="RNase_Y"/>
    <property type="match status" value="1"/>
</dbReference>
<dbReference type="Pfam" id="PF12072">
    <property type="entry name" value="RNase_Y_N"/>
    <property type="match status" value="1"/>
</dbReference>
<dbReference type="CDD" id="cd00077">
    <property type="entry name" value="HDc"/>
    <property type="match status" value="1"/>
</dbReference>
<comment type="caution">
    <text evidence="9">The sequence shown here is derived from an EMBL/GenBank/DDBJ whole genome shotgun (WGS) entry which is preliminary data.</text>
</comment>
<dbReference type="HAMAP" id="MF_00335">
    <property type="entry name" value="RNase_Y"/>
    <property type="match status" value="1"/>
</dbReference>
<dbReference type="SUPFAM" id="SSF54791">
    <property type="entry name" value="Eukaryotic type KH-domain (KH-domain type I)"/>
    <property type="match status" value="1"/>
</dbReference>
<keyword evidence="2 5" id="KW-0255">Endonuclease</keyword>
<dbReference type="GO" id="GO:0005886">
    <property type="term" value="C:plasma membrane"/>
    <property type="evidence" value="ECO:0007669"/>
    <property type="project" value="UniProtKB-UniRule"/>
</dbReference>
<dbReference type="Proteomes" id="UP000295777">
    <property type="component" value="Unassembled WGS sequence"/>
</dbReference>
<evidence type="ECO:0000256" key="4">
    <source>
        <dbReference type="ARBA" id="ARBA00022884"/>
    </source>
</evidence>
<dbReference type="PROSITE" id="PS51831">
    <property type="entry name" value="HD"/>
    <property type="match status" value="1"/>
</dbReference>
<protein>
    <recommendedName>
        <fullName evidence="5 6">Ribonuclease Y</fullName>
        <shortName evidence="5">RNase Y</shortName>
        <ecNumber evidence="5 6">3.1.-.-</ecNumber>
    </recommendedName>
</protein>
<proteinExistence type="inferred from homology"/>
<evidence type="ECO:0000256" key="5">
    <source>
        <dbReference type="HAMAP-Rule" id="MF_00335"/>
    </source>
</evidence>
<dbReference type="Gene3D" id="1.10.3210.10">
    <property type="entry name" value="Hypothetical protein af1432"/>
    <property type="match status" value="1"/>
</dbReference>
<keyword evidence="3 5" id="KW-0378">Hydrolase</keyword>
<gene>
    <name evidence="5" type="primary">rny</name>
    <name evidence="9" type="ORF">CLV27_0524</name>
</gene>
<dbReference type="InterPro" id="IPR036612">
    <property type="entry name" value="KH_dom_type_1_sf"/>
</dbReference>
<dbReference type="CDD" id="cd22431">
    <property type="entry name" value="KH-I_RNaseY"/>
    <property type="match status" value="1"/>
</dbReference>
<comment type="similarity">
    <text evidence="5">Belongs to the RNase Y family.</text>
</comment>
<keyword evidence="1 5" id="KW-0540">Nuclease</keyword>
<dbReference type="InterPro" id="IPR004088">
    <property type="entry name" value="KH_dom_type_1"/>
</dbReference>
<dbReference type="GO" id="GO:0004521">
    <property type="term" value="F:RNA endonuclease activity"/>
    <property type="evidence" value="ECO:0007669"/>
    <property type="project" value="UniProtKB-UniRule"/>
</dbReference>
<dbReference type="InterPro" id="IPR004087">
    <property type="entry name" value="KH_dom"/>
</dbReference>
<evidence type="ECO:0000313" key="10">
    <source>
        <dbReference type="Proteomes" id="UP000295777"/>
    </source>
</evidence>
<dbReference type="InterPro" id="IPR006675">
    <property type="entry name" value="HDIG_dom"/>
</dbReference>
<dbReference type="SUPFAM" id="SSF109604">
    <property type="entry name" value="HD-domain/PDEase-like"/>
    <property type="match status" value="1"/>
</dbReference>
<dbReference type="InterPro" id="IPR017705">
    <property type="entry name" value="Ribonuclease_Y"/>
</dbReference>
<dbReference type="EMBL" id="SMFV01000001">
    <property type="protein sequence ID" value="TCK06714.1"/>
    <property type="molecule type" value="Genomic_DNA"/>
</dbReference>
<keyword evidence="10" id="KW-1185">Reference proteome</keyword>
<dbReference type="EC" id="3.1.-.-" evidence="5 6"/>
<dbReference type="PROSITE" id="PS50084">
    <property type="entry name" value="KH_TYPE_1"/>
    <property type="match status" value="1"/>
</dbReference>
<evidence type="ECO:0000256" key="1">
    <source>
        <dbReference type="ARBA" id="ARBA00022722"/>
    </source>
</evidence>
<dbReference type="AlphaFoldDB" id="A0A4R1GEQ2"/>
<dbReference type="NCBIfam" id="TIGR00277">
    <property type="entry name" value="HDIG"/>
    <property type="match status" value="1"/>
</dbReference>
<dbReference type="InterPro" id="IPR006674">
    <property type="entry name" value="HD_domain"/>
</dbReference>
<dbReference type="InterPro" id="IPR022711">
    <property type="entry name" value="RNase_Y_N"/>
</dbReference>
<dbReference type="OrthoDB" id="9803205at2"/>
<reference evidence="9 10" key="1">
    <citation type="submission" date="2019-03" db="EMBL/GenBank/DDBJ databases">
        <title>Genomic Encyclopedia of Archaeal and Bacterial Type Strains, Phase II (KMG-II): from individual species to whole genera.</title>
        <authorList>
            <person name="Goeker M."/>
        </authorList>
    </citation>
    <scope>NUCLEOTIDE SEQUENCE [LARGE SCALE GENOMIC DNA]</scope>
    <source>
        <strain evidence="9 10">DSM 24425</strain>
    </source>
</reference>
<evidence type="ECO:0000256" key="7">
    <source>
        <dbReference type="SAM" id="Coils"/>
    </source>
</evidence>
<dbReference type="SMART" id="SM00322">
    <property type="entry name" value="KH"/>
    <property type="match status" value="1"/>
</dbReference>
<dbReference type="PANTHER" id="PTHR12826:SF15">
    <property type="entry name" value="RIBONUCLEASE Y"/>
    <property type="match status" value="1"/>
</dbReference>
<dbReference type="InterPro" id="IPR003607">
    <property type="entry name" value="HD/PDEase_dom"/>
</dbReference>
<dbReference type="Pfam" id="PF00013">
    <property type="entry name" value="KH_1"/>
    <property type="match status" value="1"/>
</dbReference>